<gene>
    <name evidence="1" type="ORF">HHU12_03610</name>
</gene>
<protein>
    <recommendedName>
        <fullName evidence="3">Long-chain fatty acid transport protein</fullName>
    </recommendedName>
</protein>
<dbReference type="Proteomes" id="UP000576082">
    <property type="component" value="Unassembled WGS sequence"/>
</dbReference>
<dbReference type="EMBL" id="JABANE010000007">
    <property type="protein sequence ID" value="NME67044.1"/>
    <property type="molecule type" value="Genomic_DNA"/>
</dbReference>
<dbReference type="Gene3D" id="2.40.160.60">
    <property type="entry name" value="Outer membrane protein transport protein (OMPP1/FadL/TodX)"/>
    <property type="match status" value="1"/>
</dbReference>
<keyword evidence="2" id="KW-1185">Reference proteome</keyword>
<evidence type="ECO:0000313" key="1">
    <source>
        <dbReference type="EMBL" id="NME67044.1"/>
    </source>
</evidence>
<reference evidence="1 2" key="1">
    <citation type="submission" date="2020-04" db="EMBL/GenBank/DDBJ databases">
        <title>Flammeovirga sp. SR4, a novel species isolated from seawater.</title>
        <authorList>
            <person name="Wang X."/>
        </authorList>
    </citation>
    <scope>NUCLEOTIDE SEQUENCE [LARGE SCALE GENOMIC DNA]</scope>
    <source>
        <strain evidence="1 2">ATCC 23126</strain>
    </source>
</reference>
<name>A0A7X9P002_9BACT</name>
<accession>A0A7X9P002</accession>
<organism evidence="1 2">
    <name type="scientific">Flammeovirga aprica JL-4</name>
    <dbReference type="NCBI Taxonomy" id="694437"/>
    <lineage>
        <taxon>Bacteria</taxon>
        <taxon>Pseudomonadati</taxon>
        <taxon>Bacteroidota</taxon>
        <taxon>Cytophagia</taxon>
        <taxon>Cytophagales</taxon>
        <taxon>Flammeovirgaceae</taxon>
        <taxon>Flammeovirga</taxon>
    </lineage>
</organism>
<dbReference type="AlphaFoldDB" id="A0A7X9P002"/>
<dbReference type="RefSeq" id="WP_169655090.1">
    <property type="nucleotide sequence ID" value="NZ_JABANE010000007.1"/>
</dbReference>
<evidence type="ECO:0000313" key="2">
    <source>
        <dbReference type="Proteomes" id="UP000576082"/>
    </source>
</evidence>
<sequence length="465" mass="53337">MLRIYIFFLLFILTTSISSVMGQGNFYWQQQQGANGNLLGGSLASGATDNSAIFYNPGALAFTETPNVSFTSDLLSYTFFNIQNGAGQGIDLKGNQFETKPQMIAGTAFNLKKRHFKVTYAIINLLNSKREYTSSNQGQIPNTNDYYEGYFNYKSQLRNDRIAIGTTYRISESVGIGVTHFIDIKGSELTNNTNETWSRNNTITNYSNDYKNLRFNQVSLLWKIGIAWHYNDRLNIGFNFETADINLPFLSRSNSRRIIETLDNSGNVLKEISDQERVYSNYKLPVTAELNLGYTTPKTEYSARIGVFGKVKKYGILELKPEKSIFSSNDDTFSQYFVANKPIVNFAVGFKHRIVEDVNILTGFRTDFNFLDFEDIDPIKDNRLSFDYWDLYHLSAGFEWFGSRFNIIGGLVCDMGFSENDTQITNLTARPYEELYDRKHNTETTYLQFNLIFGITYHFKDRTQL</sequence>
<comment type="caution">
    <text evidence="1">The sequence shown here is derived from an EMBL/GenBank/DDBJ whole genome shotgun (WGS) entry which is preliminary data.</text>
</comment>
<evidence type="ECO:0008006" key="3">
    <source>
        <dbReference type="Google" id="ProtNLM"/>
    </source>
</evidence>
<proteinExistence type="predicted"/>